<evidence type="ECO:0000313" key="3">
    <source>
        <dbReference type="Proteomes" id="UP000584867"/>
    </source>
</evidence>
<accession>A0A7W8EA70</accession>
<keyword evidence="1" id="KW-1133">Transmembrane helix</keyword>
<dbReference type="Proteomes" id="UP000584867">
    <property type="component" value="Unassembled WGS sequence"/>
</dbReference>
<comment type="caution">
    <text evidence="2">The sequence shown here is derived from an EMBL/GenBank/DDBJ whole genome shotgun (WGS) entry which is preliminary data.</text>
</comment>
<gene>
    <name evidence="2" type="ORF">HDF15_002648</name>
</gene>
<keyword evidence="1" id="KW-0812">Transmembrane</keyword>
<feature type="transmembrane region" description="Helical" evidence="1">
    <location>
        <begin position="64"/>
        <end position="84"/>
    </location>
</feature>
<proteinExistence type="predicted"/>
<sequence length="169" mass="18823">MPIAPYPRSHRHETCNDQVIGAILSGWRYDISGIPKDLRGDYEAHLRGCTYCRRRQRLHRTVDILLLAATTLSFAAFLMAALVMHKIEAYSHISGSVHVHLHGEGRAALARIPDSIAISLEAVACTGVFVSLLLWVLVAIATPIPGMLSTMFRERISPEERDRLRKQAA</sequence>
<dbReference type="EMBL" id="JACHIO010000010">
    <property type="protein sequence ID" value="MBB5064294.1"/>
    <property type="molecule type" value="Genomic_DNA"/>
</dbReference>
<evidence type="ECO:0000256" key="1">
    <source>
        <dbReference type="SAM" id="Phobius"/>
    </source>
</evidence>
<organism evidence="2 3">
    <name type="scientific">Granulicella mallensis</name>
    <dbReference type="NCBI Taxonomy" id="940614"/>
    <lineage>
        <taxon>Bacteria</taxon>
        <taxon>Pseudomonadati</taxon>
        <taxon>Acidobacteriota</taxon>
        <taxon>Terriglobia</taxon>
        <taxon>Terriglobales</taxon>
        <taxon>Acidobacteriaceae</taxon>
        <taxon>Granulicella</taxon>
    </lineage>
</organism>
<reference evidence="2 3" key="1">
    <citation type="submission" date="2020-08" db="EMBL/GenBank/DDBJ databases">
        <title>Genomic Encyclopedia of Type Strains, Phase IV (KMG-V): Genome sequencing to study the core and pangenomes of soil and plant-associated prokaryotes.</title>
        <authorList>
            <person name="Whitman W."/>
        </authorList>
    </citation>
    <scope>NUCLEOTIDE SEQUENCE [LARGE SCALE GENOMIC DNA]</scope>
    <source>
        <strain evidence="2 3">X5P3</strain>
    </source>
</reference>
<feature type="transmembrane region" description="Helical" evidence="1">
    <location>
        <begin position="116"/>
        <end position="141"/>
    </location>
</feature>
<dbReference type="RefSeq" id="WP_184256088.1">
    <property type="nucleotide sequence ID" value="NZ_JACHIO010000010.1"/>
</dbReference>
<name>A0A7W8EA70_9BACT</name>
<protein>
    <submittedName>
        <fullName evidence="2">Uncharacterized protein</fullName>
    </submittedName>
</protein>
<evidence type="ECO:0000313" key="2">
    <source>
        <dbReference type="EMBL" id="MBB5064294.1"/>
    </source>
</evidence>
<dbReference type="AlphaFoldDB" id="A0A7W8EA70"/>
<keyword evidence="1" id="KW-0472">Membrane</keyword>